<keyword evidence="1" id="KW-0732">Signal</keyword>
<dbReference type="Gene3D" id="2.60.120.1130">
    <property type="match status" value="1"/>
</dbReference>
<keyword evidence="4" id="KW-1185">Reference proteome</keyword>
<dbReference type="Gene3D" id="3.10.620.30">
    <property type="match status" value="1"/>
</dbReference>
<proteinExistence type="predicted"/>
<feature type="domain" description="DUF3857" evidence="2">
    <location>
        <begin position="56"/>
        <end position="214"/>
    </location>
</feature>
<dbReference type="EMBL" id="JBHTHU010000005">
    <property type="protein sequence ID" value="MFD0750251.1"/>
    <property type="molecule type" value="Genomic_DNA"/>
</dbReference>
<feature type="signal peptide" evidence="1">
    <location>
        <begin position="1"/>
        <end position="18"/>
    </location>
</feature>
<dbReference type="Proteomes" id="UP001596958">
    <property type="component" value="Unassembled WGS sequence"/>
</dbReference>
<gene>
    <name evidence="3" type="ORF">ACFQZS_08875</name>
</gene>
<accession>A0ABW2YUY7</accession>
<reference evidence="4" key="1">
    <citation type="journal article" date="2019" name="Int. J. Syst. Evol. Microbiol.">
        <title>The Global Catalogue of Microorganisms (GCM) 10K type strain sequencing project: providing services to taxonomists for standard genome sequencing and annotation.</title>
        <authorList>
            <consortium name="The Broad Institute Genomics Platform"/>
            <consortium name="The Broad Institute Genome Sequencing Center for Infectious Disease"/>
            <person name="Wu L."/>
            <person name="Ma J."/>
        </authorList>
    </citation>
    <scope>NUCLEOTIDE SEQUENCE [LARGE SCALE GENOMIC DNA]</scope>
    <source>
        <strain evidence="4">CCUG 63418</strain>
    </source>
</reference>
<protein>
    <submittedName>
        <fullName evidence="3">DUF3857 domain-containing protein</fullName>
    </submittedName>
</protein>
<comment type="caution">
    <text evidence="3">The sequence shown here is derived from an EMBL/GenBank/DDBJ whole genome shotgun (WGS) entry which is preliminary data.</text>
</comment>
<dbReference type="RefSeq" id="WP_377099347.1">
    <property type="nucleotide sequence ID" value="NZ_JBHTHU010000005.1"/>
</dbReference>
<evidence type="ECO:0000313" key="3">
    <source>
        <dbReference type="EMBL" id="MFD0750251.1"/>
    </source>
</evidence>
<dbReference type="InterPro" id="IPR038765">
    <property type="entry name" value="Papain-like_cys_pep_sf"/>
</dbReference>
<dbReference type="SUPFAM" id="SSF54001">
    <property type="entry name" value="Cysteine proteinases"/>
    <property type="match status" value="1"/>
</dbReference>
<dbReference type="Gene3D" id="2.60.40.3140">
    <property type="match status" value="1"/>
</dbReference>
<organism evidence="3 4">
    <name type="scientific">Mucilaginibacter calamicampi</name>
    <dbReference type="NCBI Taxonomy" id="1302352"/>
    <lineage>
        <taxon>Bacteria</taxon>
        <taxon>Pseudomonadati</taxon>
        <taxon>Bacteroidota</taxon>
        <taxon>Sphingobacteriia</taxon>
        <taxon>Sphingobacteriales</taxon>
        <taxon>Sphingobacteriaceae</taxon>
        <taxon>Mucilaginibacter</taxon>
    </lineage>
</organism>
<evidence type="ECO:0000259" key="2">
    <source>
        <dbReference type="Pfam" id="PF12969"/>
    </source>
</evidence>
<dbReference type="InterPro" id="IPR024618">
    <property type="entry name" value="DUF3857"/>
</dbReference>
<feature type="chain" id="PRO_5046675535" evidence="1">
    <location>
        <begin position="19"/>
        <end position="637"/>
    </location>
</feature>
<sequence>MRAVFWISLFCCLNFSVAAQTVYTAASIPKELMPYASAVVRNEVVSTEVKSVDNVIYHVKRIVTILNKNGDDEAEVNIFYDKANSIKEMHGVVYDEFGKQVSKFTAGSFKDESAASDFSLFEDARVKHYQPQSISYPYTIEYEYETRSRQSLNFHDWHPMRSRGVAVEKSIFTFINRSGFNVRYKEINTPQQVEITNSPEGSKVYTWKVDNIHAARFEPYGPDPDLYRIGVKITLEKFSYGGIEGTYTNWNDLGKWVYDKLLRGRQALTPETVSLIKQLTADVKDPKDKARKIYEYMQKKTHYISVQIGIGGYQPFPASDVDKLNYGDCKALVNYMQALLATVNINSWYCAVAAGSDYKSSLLPGFASMGQANHVILCIPFTNDTTWLECTSQKIPFGFLGNFTDNRNVLACTPDGGKLLHTPKYISNNNLQVRKANFNINHEGELSGGIETRFTGTQYDNREELVDKSETERLKAVARIYAINNLDITEYGLTQNKTDEPVTTETIRFSAPSYASVTEGKVYFLLNATNRTARTPAEVRNRTTDVYINDGYVDEDEIVYNLASDSYRTEKIPLNIVISKPFGSYSATMQLKGNQLIYHRKIQLLAGTYSKTVYDDLVDFYRRVGDADAYGVALVKK</sequence>
<evidence type="ECO:0000256" key="1">
    <source>
        <dbReference type="SAM" id="SignalP"/>
    </source>
</evidence>
<evidence type="ECO:0000313" key="4">
    <source>
        <dbReference type="Proteomes" id="UP001596958"/>
    </source>
</evidence>
<name>A0ABW2YUY7_9SPHI</name>
<dbReference type="Pfam" id="PF12969">
    <property type="entry name" value="DUF3857"/>
    <property type="match status" value="1"/>
</dbReference>